<evidence type="ECO:0000256" key="2">
    <source>
        <dbReference type="ARBA" id="ARBA00022527"/>
    </source>
</evidence>
<comment type="caution">
    <text evidence="9">The sequence shown here is derived from an EMBL/GenBank/DDBJ whole genome shotgun (WGS) entry which is preliminary data.</text>
</comment>
<organism evidence="9 10">
    <name type="scientific">Micromonospora thermarum</name>
    <dbReference type="NCBI Taxonomy" id="2720024"/>
    <lineage>
        <taxon>Bacteria</taxon>
        <taxon>Bacillati</taxon>
        <taxon>Actinomycetota</taxon>
        <taxon>Actinomycetes</taxon>
        <taxon>Micromonosporales</taxon>
        <taxon>Micromonosporaceae</taxon>
        <taxon>Micromonospora</taxon>
    </lineage>
</organism>
<evidence type="ECO:0000256" key="5">
    <source>
        <dbReference type="ARBA" id="ARBA00022777"/>
    </source>
</evidence>
<keyword evidence="2" id="KW-0723">Serine/threonine-protein kinase</keyword>
<dbReference type="PROSITE" id="PS00107">
    <property type="entry name" value="PROTEIN_KINASE_ATP"/>
    <property type="match status" value="1"/>
</dbReference>
<dbReference type="EMBL" id="JAATEO010000022">
    <property type="protein sequence ID" value="NJP34183.1"/>
    <property type="molecule type" value="Genomic_DNA"/>
</dbReference>
<evidence type="ECO:0000256" key="4">
    <source>
        <dbReference type="ARBA" id="ARBA00022741"/>
    </source>
</evidence>
<keyword evidence="4 7" id="KW-0547">Nucleotide-binding</keyword>
<keyword evidence="10" id="KW-1185">Reference proteome</keyword>
<dbReference type="InterPro" id="IPR000719">
    <property type="entry name" value="Prot_kinase_dom"/>
</dbReference>
<evidence type="ECO:0000256" key="3">
    <source>
        <dbReference type="ARBA" id="ARBA00022679"/>
    </source>
</evidence>
<dbReference type="CDD" id="cd14014">
    <property type="entry name" value="STKc_PknB_like"/>
    <property type="match status" value="1"/>
</dbReference>
<dbReference type="Pfam" id="PF00069">
    <property type="entry name" value="Pkinase"/>
    <property type="match status" value="1"/>
</dbReference>
<proteinExistence type="predicted"/>
<dbReference type="PANTHER" id="PTHR43289">
    <property type="entry name" value="MITOGEN-ACTIVATED PROTEIN KINASE KINASE KINASE 20-RELATED"/>
    <property type="match status" value="1"/>
</dbReference>
<keyword evidence="6 7" id="KW-0067">ATP-binding</keyword>
<keyword evidence="3" id="KW-0808">Transferase</keyword>
<sequence>MVHSQQTAPHRSGEAAGPGLDLGIAGCTGAVVVGRGGFGVVYRAWQPDFHRWVAVKVLAADWHGPSRARFERELKTLGRLSDHPNIVTLHQAGRTAAGNPYLLMAYEENGSLADRLAAGRPAAEPGTEVAEPPWVAAVAGGIAVAGALETAHRAGVLHRDVKPGNILISRYGEPKLADFGLARPFTETPDAGRITASLPHAAPEVLRGEPASVASDVYALASTVLHWIRGAPAFAADTEAELLRRIAVDPVPDLRPEGVPDRVCAALERATAKDPARRHPTVAAFAEELRAAQRAAGQPVTPFVLGEVAKVVPADEPARPRFSLTARRAALGADLTATVHRTRRSRIPAWARTVGVLVAVGSMLATAGSAAPPAADRLAVPATLAVGEQEVHASSDEHAVAVRNGGGREVRLSAVTPVGPHGGDLRVTGDGCTAHALAPGQRCEVRVVFTPQGPGPRTPLLAVTVAGRTAPLTVRVQGAGRLRPASRDAAPPGRCYDDAVQIVPSAYGYAGGLRTLSVKQYWSPTCRAAMGYVWVWKQYRDNAMLGGGTWLVDLAIRPAAGDGGARQRAQGQPHELWTAPFTVGGGCTVATATVTHRRTGESMTATTEPWCG</sequence>
<evidence type="ECO:0000256" key="6">
    <source>
        <dbReference type="ARBA" id="ARBA00022840"/>
    </source>
</evidence>
<feature type="domain" description="Protein kinase" evidence="8">
    <location>
        <begin position="27"/>
        <end position="304"/>
    </location>
</feature>
<dbReference type="InterPro" id="IPR008271">
    <property type="entry name" value="Ser/Thr_kinase_AS"/>
</dbReference>
<evidence type="ECO:0000313" key="10">
    <source>
        <dbReference type="Proteomes" id="UP000783871"/>
    </source>
</evidence>
<dbReference type="PROSITE" id="PS50011">
    <property type="entry name" value="PROTEIN_KINASE_DOM"/>
    <property type="match status" value="1"/>
</dbReference>
<gene>
    <name evidence="9" type="ORF">HCJ94_19895</name>
</gene>
<dbReference type="Gene3D" id="3.30.200.20">
    <property type="entry name" value="Phosphorylase Kinase, domain 1"/>
    <property type="match status" value="1"/>
</dbReference>
<accession>A0ABX0Z9P0</accession>
<protein>
    <recommendedName>
        <fullName evidence="1">non-specific serine/threonine protein kinase</fullName>
        <ecNumber evidence="1">2.7.11.1</ecNumber>
    </recommendedName>
</protein>
<dbReference type="Gene3D" id="2.60.40.10">
    <property type="entry name" value="Immunoglobulins"/>
    <property type="match status" value="1"/>
</dbReference>
<dbReference type="PROSITE" id="PS00108">
    <property type="entry name" value="PROTEIN_KINASE_ST"/>
    <property type="match status" value="1"/>
</dbReference>
<keyword evidence="5 9" id="KW-0418">Kinase</keyword>
<dbReference type="EC" id="2.7.11.1" evidence="1"/>
<reference evidence="9 10" key="1">
    <citation type="submission" date="2020-03" db="EMBL/GenBank/DDBJ databases">
        <title>WGS of actinomycetes isolated from Thailand.</title>
        <authorList>
            <person name="Thawai C."/>
        </authorList>
    </citation>
    <scope>NUCLEOTIDE SEQUENCE [LARGE SCALE GENOMIC DNA]</scope>
    <source>
        <strain evidence="9 10">HSS6-12</strain>
    </source>
</reference>
<dbReference type="InterPro" id="IPR017441">
    <property type="entry name" value="Protein_kinase_ATP_BS"/>
</dbReference>
<evidence type="ECO:0000256" key="7">
    <source>
        <dbReference type="PROSITE-ProRule" id="PRU10141"/>
    </source>
</evidence>
<dbReference type="SMART" id="SM00220">
    <property type="entry name" value="S_TKc"/>
    <property type="match status" value="1"/>
</dbReference>
<evidence type="ECO:0000259" key="8">
    <source>
        <dbReference type="PROSITE" id="PS50011"/>
    </source>
</evidence>
<name>A0ABX0Z9P0_9ACTN</name>
<dbReference type="InterPro" id="IPR013783">
    <property type="entry name" value="Ig-like_fold"/>
</dbReference>
<evidence type="ECO:0000256" key="1">
    <source>
        <dbReference type="ARBA" id="ARBA00012513"/>
    </source>
</evidence>
<dbReference type="Proteomes" id="UP000783871">
    <property type="component" value="Unassembled WGS sequence"/>
</dbReference>
<dbReference type="Gene3D" id="1.10.510.10">
    <property type="entry name" value="Transferase(Phosphotransferase) domain 1"/>
    <property type="match status" value="1"/>
</dbReference>
<dbReference type="PANTHER" id="PTHR43289:SF6">
    <property type="entry name" value="SERINE_THREONINE-PROTEIN KINASE NEKL-3"/>
    <property type="match status" value="1"/>
</dbReference>
<dbReference type="SUPFAM" id="SSF56112">
    <property type="entry name" value="Protein kinase-like (PK-like)"/>
    <property type="match status" value="1"/>
</dbReference>
<dbReference type="GO" id="GO:0016301">
    <property type="term" value="F:kinase activity"/>
    <property type="evidence" value="ECO:0007669"/>
    <property type="project" value="UniProtKB-KW"/>
</dbReference>
<evidence type="ECO:0000313" key="9">
    <source>
        <dbReference type="EMBL" id="NJP34183.1"/>
    </source>
</evidence>
<dbReference type="InterPro" id="IPR011009">
    <property type="entry name" value="Kinase-like_dom_sf"/>
</dbReference>
<dbReference type="RefSeq" id="WP_168002540.1">
    <property type="nucleotide sequence ID" value="NZ_JAATEO010000022.1"/>
</dbReference>
<feature type="binding site" evidence="7">
    <location>
        <position position="56"/>
    </location>
    <ligand>
        <name>ATP</name>
        <dbReference type="ChEBI" id="CHEBI:30616"/>
    </ligand>
</feature>